<organism evidence="4 5">
    <name type="scientific">Ananas comosus</name>
    <name type="common">Pineapple</name>
    <name type="synonym">Ananas ananas</name>
    <dbReference type="NCBI Taxonomy" id="4615"/>
    <lineage>
        <taxon>Eukaryota</taxon>
        <taxon>Viridiplantae</taxon>
        <taxon>Streptophyta</taxon>
        <taxon>Embryophyta</taxon>
        <taxon>Tracheophyta</taxon>
        <taxon>Spermatophyta</taxon>
        <taxon>Magnoliopsida</taxon>
        <taxon>Liliopsida</taxon>
        <taxon>Poales</taxon>
        <taxon>Bromeliaceae</taxon>
        <taxon>Bromelioideae</taxon>
        <taxon>Ananas</taxon>
    </lineage>
</organism>
<evidence type="ECO:0000313" key="4">
    <source>
        <dbReference type="Proteomes" id="UP000515123"/>
    </source>
</evidence>
<dbReference type="AlphaFoldDB" id="A0A6P5F9T6"/>
<reference evidence="5" key="2">
    <citation type="submission" date="2025-08" db="UniProtKB">
        <authorList>
            <consortium name="RefSeq"/>
        </authorList>
    </citation>
    <scope>IDENTIFICATION</scope>
    <source>
        <tissue evidence="5">Leaf</tissue>
    </source>
</reference>
<sequence>MGFQPLVPQQDTNWEIRAAVLASLVLQVFLIFIAPLRRRSASRFARFVVWSCYLLADWVADLCLGLLLNTLGNIGTPAAPVSSHAAATPSSRGSGSGSGSGCNNTSSPVIFAFWAPFLLLHLGGPDTITAFSVEDNELWRRHLIGLLFELFAAAAVFFCSLQGNPFVVASVFMFVVGVVKYAERTYCLYRGSADGLRSSMLGEPDPGPDYAELIQKYDFSKFALESEDTDWKLDKDSPVESTAFRLYQKFQYLFADLILSFKERNVSKKFFSDLDADKAFELIEVELGFVYDIVYTKAAAVHTRAGYALRLIGSACIVAALLTFFFVDKRGFTLLDVAITYALLLGAVVLDAAALMMLLSSDWTRVFCADNPFFNKCCLFIENKYSWLRLRRRGRRWSRKVSRLSLIGYCLGEPGGAGPPGVSRLVSWLADKLRVKEFLDETLLYVRREKVTEELKEFVFNKLREKASEAKDYAKIKEVCEQRGAGALKKLQKESSDVQNRSSDVQTESSEAQNEISDVQNESPEVQTESSDVQKKISELIRECVEVDFDQSLLLWHIATELCYYQDKTSAQNDETEKLKRISMAVSEYLLYLLVMQPAMLSTVAGIGMLRYRDTCADARRFFRSKRGRQLNGDHAGALLAVKTDVKPAVVKGDHSKSVLFDACILAKQLGMLDGEKKWEVVSEVWAEMLAYAACHCRAAAHAGQLSRGGELATVVWLLMAHVGLGQLFQIQSRTPFLYAVYK</sequence>
<feature type="domain" description="DUF4220" evidence="3">
    <location>
        <begin position="50"/>
        <end position="408"/>
    </location>
</feature>
<dbReference type="Pfam" id="PF13968">
    <property type="entry name" value="DUF4220"/>
    <property type="match status" value="1"/>
</dbReference>
<dbReference type="PANTHER" id="PTHR31325">
    <property type="entry name" value="OS01G0798800 PROTEIN-RELATED"/>
    <property type="match status" value="1"/>
</dbReference>
<dbReference type="OrthoDB" id="769871at2759"/>
<feature type="region of interest" description="Disordered" evidence="1">
    <location>
        <begin position="491"/>
        <end position="531"/>
    </location>
</feature>
<feature type="compositionally biased region" description="Polar residues" evidence="1">
    <location>
        <begin position="497"/>
        <end position="531"/>
    </location>
</feature>
<name>A0A6P5F9T6_ANACO</name>
<dbReference type="Proteomes" id="UP000515123">
    <property type="component" value="Linkage group 7"/>
</dbReference>
<feature type="transmembrane region" description="Helical" evidence="2">
    <location>
        <begin position="589"/>
        <end position="610"/>
    </location>
</feature>
<dbReference type="Pfam" id="PF04578">
    <property type="entry name" value="DUF594"/>
    <property type="match status" value="1"/>
</dbReference>
<gene>
    <name evidence="5" type="primary">LOC109713151</name>
</gene>
<keyword evidence="4" id="KW-1185">Reference proteome</keyword>
<feature type="transmembrane region" description="Helical" evidence="2">
    <location>
        <begin position="47"/>
        <end position="68"/>
    </location>
</feature>
<dbReference type="RefSeq" id="XP_020092714.1">
    <property type="nucleotide sequence ID" value="XM_020237125.1"/>
</dbReference>
<dbReference type="InterPro" id="IPR007658">
    <property type="entry name" value="DUF594"/>
</dbReference>
<protein>
    <submittedName>
        <fullName evidence="5">Uncharacterized protein LOC109713151</fullName>
    </submittedName>
</protein>
<feature type="transmembrane region" description="Helical" evidence="2">
    <location>
        <begin position="307"/>
        <end position="327"/>
    </location>
</feature>
<evidence type="ECO:0000256" key="2">
    <source>
        <dbReference type="SAM" id="Phobius"/>
    </source>
</evidence>
<dbReference type="InterPro" id="IPR025315">
    <property type="entry name" value="DUF4220"/>
</dbReference>
<dbReference type="GeneID" id="109713151"/>
<reference evidence="4" key="1">
    <citation type="journal article" date="2015" name="Nat. Genet.">
        <title>The pineapple genome and the evolution of CAM photosynthesis.</title>
        <authorList>
            <person name="Ming R."/>
            <person name="VanBuren R."/>
            <person name="Wai C.M."/>
            <person name="Tang H."/>
            <person name="Schatz M.C."/>
            <person name="Bowers J.E."/>
            <person name="Lyons E."/>
            <person name="Wang M.L."/>
            <person name="Chen J."/>
            <person name="Biggers E."/>
            <person name="Zhang J."/>
            <person name="Huang L."/>
            <person name="Zhang L."/>
            <person name="Miao W."/>
            <person name="Zhang J."/>
            <person name="Ye Z."/>
            <person name="Miao C."/>
            <person name="Lin Z."/>
            <person name="Wang H."/>
            <person name="Zhou H."/>
            <person name="Yim W.C."/>
            <person name="Priest H.D."/>
            <person name="Zheng C."/>
            <person name="Woodhouse M."/>
            <person name="Edger P.P."/>
            <person name="Guyot R."/>
            <person name="Guo H.B."/>
            <person name="Guo H."/>
            <person name="Zheng G."/>
            <person name="Singh R."/>
            <person name="Sharma A."/>
            <person name="Min X."/>
            <person name="Zheng Y."/>
            <person name="Lee H."/>
            <person name="Gurtowski J."/>
            <person name="Sedlazeck F.J."/>
            <person name="Harkess A."/>
            <person name="McKain M.R."/>
            <person name="Liao Z."/>
            <person name="Fang J."/>
            <person name="Liu J."/>
            <person name="Zhang X."/>
            <person name="Zhang Q."/>
            <person name="Hu W."/>
            <person name="Qin Y."/>
            <person name="Wang K."/>
            <person name="Chen L.Y."/>
            <person name="Shirley N."/>
            <person name="Lin Y.R."/>
            <person name="Liu L.Y."/>
            <person name="Hernandez A.G."/>
            <person name="Wright C.L."/>
            <person name="Bulone V."/>
            <person name="Tuskan G.A."/>
            <person name="Heath K."/>
            <person name="Zee F."/>
            <person name="Moore P.H."/>
            <person name="Sunkar R."/>
            <person name="Leebens-Mack J.H."/>
            <person name="Mockler T."/>
            <person name="Bennetzen J.L."/>
            <person name="Freeling M."/>
            <person name="Sankoff D."/>
            <person name="Paterson A.H."/>
            <person name="Zhu X."/>
            <person name="Yang X."/>
            <person name="Smith J.A."/>
            <person name="Cushman J.C."/>
            <person name="Paull R.E."/>
            <person name="Yu Q."/>
        </authorList>
    </citation>
    <scope>NUCLEOTIDE SEQUENCE [LARGE SCALE GENOMIC DNA]</scope>
    <source>
        <strain evidence="4">cv. F153</strain>
    </source>
</reference>
<feature type="transmembrane region" description="Helical" evidence="2">
    <location>
        <begin position="339"/>
        <end position="359"/>
    </location>
</feature>
<evidence type="ECO:0000259" key="3">
    <source>
        <dbReference type="Pfam" id="PF13968"/>
    </source>
</evidence>
<keyword evidence="2" id="KW-0812">Transmembrane</keyword>
<feature type="transmembrane region" description="Helical" evidence="2">
    <location>
        <begin position="16"/>
        <end position="35"/>
    </location>
</feature>
<evidence type="ECO:0000313" key="5">
    <source>
        <dbReference type="RefSeq" id="XP_020092714.1"/>
    </source>
</evidence>
<evidence type="ECO:0000256" key="1">
    <source>
        <dbReference type="SAM" id="MobiDB-lite"/>
    </source>
</evidence>
<accession>A0A6P5F9T6</accession>
<keyword evidence="2" id="KW-0472">Membrane</keyword>
<keyword evidence="2" id="KW-1133">Transmembrane helix</keyword>
<proteinExistence type="predicted"/>